<proteinExistence type="predicted"/>
<evidence type="ECO:0000313" key="4">
    <source>
        <dbReference type="EMBL" id="MBD7953926.1"/>
    </source>
</evidence>
<reference evidence="4 5" key="1">
    <citation type="submission" date="2020-08" db="EMBL/GenBank/DDBJ databases">
        <title>A Genomic Blueprint of the Chicken Gut Microbiome.</title>
        <authorList>
            <person name="Gilroy R."/>
            <person name="Ravi A."/>
            <person name="Getino M."/>
            <person name="Pursley I."/>
            <person name="Horton D.L."/>
            <person name="Alikhan N.-F."/>
            <person name="Baker D."/>
            <person name="Gharbi K."/>
            <person name="Hall N."/>
            <person name="Watson M."/>
            <person name="Adriaenssens E.M."/>
            <person name="Foster-Nyarko E."/>
            <person name="Jarju S."/>
            <person name="Secka A."/>
            <person name="Antonio M."/>
            <person name="Oren A."/>
            <person name="Chaudhuri R."/>
            <person name="La Ragione R.M."/>
            <person name="Hildebrand F."/>
            <person name="Pallen M.J."/>
        </authorList>
    </citation>
    <scope>NUCLEOTIDE SEQUENCE [LARGE SCALE GENOMIC DNA]</scope>
    <source>
        <strain evidence="4 5">Sa5BUN4</strain>
    </source>
</reference>
<evidence type="ECO:0000256" key="1">
    <source>
        <dbReference type="SAM" id="MobiDB-lite"/>
    </source>
</evidence>
<evidence type="ECO:0000313" key="5">
    <source>
        <dbReference type="Proteomes" id="UP000636938"/>
    </source>
</evidence>
<dbReference type="Pfam" id="PF22036">
    <property type="entry name" value="MoaF_like"/>
    <property type="match status" value="1"/>
</dbReference>
<feature type="chain" id="PRO_5036503646" description="MoaF-like domain-containing protein" evidence="2">
    <location>
        <begin position="22"/>
        <end position="156"/>
    </location>
</feature>
<feature type="domain" description="MoaF-like" evidence="3">
    <location>
        <begin position="30"/>
        <end position="126"/>
    </location>
</feature>
<dbReference type="EMBL" id="JACSQS010000005">
    <property type="protein sequence ID" value="MBD7953926.1"/>
    <property type="molecule type" value="Genomic_DNA"/>
</dbReference>
<keyword evidence="5" id="KW-1185">Reference proteome</keyword>
<keyword evidence="2" id="KW-0732">Signal</keyword>
<dbReference type="Proteomes" id="UP000636938">
    <property type="component" value="Unassembled WGS sequence"/>
</dbReference>
<feature type="signal peptide" evidence="2">
    <location>
        <begin position="1"/>
        <end position="21"/>
    </location>
</feature>
<protein>
    <recommendedName>
        <fullName evidence="3">MoaF-like domain-containing protein</fullName>
    </recommendedName>
</protein>
<dbReference type="InterPro" id="IPR053892">
    <property type="entry name" value="MoaF-like"/>
</dbReference>
<evidence type="ECO:0000256" key="2">
    <source>
        <dbReference type="SAM" id="SignalP"/>
    </source>
</evidence>
<comment type="caution">
    <text evidence="4">The sequence shown here is derived from an EMBL/GenBank/DDBJ whole genome shotgun (WGS) entry which is preliminary data.</text>
</comment>
<gene>
    <name evidence="4" type="ORF">H9654_06855</name>
</gene>
<evidence type="ECO:0000259" key="3">
    <source>
        <dbReference type="Pfam" id="PF22036"/>
    </source>
</evidence>
<sequence length="156" mass="16886">MRTLRPFAALILACAPLGAWACSPTGYPGTGQTMLSDFDNGAFLIHFHDDGCTASFWGVSGDAIGNDNTVEYAYTPMGAGLHRLTWVAFKPEKVVFANVVHIQNWNTCMVYSSLSKPDMTFVHWQGPQIRNWDSTSDSVACPGTRMPPPEGGDLAG</sequence>
<accession>A0A8X8FQ66</accession>
<feature type="region of interest" description="Disordered" evidence="1">
    <location>
        <begin position="135"/>
        <end position="156"/>
    </location>
</feature>
<name>A0A8X8FQ66_9GAMM</name>
<organism evidence="4 5">
    <name type="scientific">Stenotrophomonas lacuserhaii</name>
    <dbReference type="NCBI Taxonomy" id="2760084"/>
    <lineage>
        <taxon>Bacteria</taxon>
        <taxon>Pseudomonadati</taxon>
        <taxon>Pseudomonadota</taxon>
        <taxon>Gammaproteobacteria</taxon>
        <taxon>Lysobacterales</taxon>
        <taxon>Lysobacteraceae</taxon>
        <taxon>Stenotrophomonas</taxon>
    </lineage>
</organism>
<dbReference type="RefSeq" id="WP_191770032.1">
    <property type="nucleotide sequence ID" value="NZ_JACSQS010000005.1"/>
</dbReference>
<dbReference type="AlphaFoldDB" id="A0A8X8FQ66"/>